<keyword evidence="2" id="KW-1185">Reference proteome</keyword>
<dbReference type="Proteomes" id="UP001300692">
    <property type="component" value="Unassembled WGS sequence"/>
</dbReference>
<reference evidence="1 2" key="1">
    <citation type="submission" date="2022-10" db="EMBL/GenBank/DDBJ databases">
        <title>Comparative genomics and taxonomic characterization of three novel marine species of genus Reichenbachiella exhibiting antioxidant and polysaccharide degradation activities.</title>
        <authorList>
            <person name="Muhammad N."/>
            <person name="Lee Y.-J."/>
            <person name="Ko J."/>
            <person name="Kim S.-G."/>
        </authorList>
    </citation>
    <scope>NUCLEOTIDE SEQUENCE [LARGE SCALE GENOMIC DNA]</scope>
    <source>
        <strain evidence="1 2">ABR2-5</strain>
    </source>
</reference>
<sequence length="75" mass="8757">MSRQIIKDNKYKPGDVVYAKVNPSLELKIRRYTERIYYCQVLDNPALKELVYYERELVEDPELLAKNSASMESGA</sequence>
<dbReference type="EMBL" id="JAOYOD010000001">
    <property type="protein sequence ID" value="MCV9385981.1"/>
    <property type="molecule type" value="Genomic_DNA"/>
</dbReference>
<evidence type="ECO:0000313" key="2">
    <source>
        <dbReference type="Proteomes" id="UP001300692"/>
    </source>
</evidence>
<gene>
    <name evidence="1" type="ORF">N7U62_04865</name>
</gene>
<evidence type="ECO:0000313" key="1">
    <source>
        <dbReference type="EMBL" id="MCV9385981.1"/>
    </source>
</evidence>
<dbReference type="RefSeq" id="WP_264136766.1">
    <property type="nucleotide sequence ID" value="NZ_JAOYOD010000001.1"/>
</dbReference>
<comment type="caution">
    <text evidence="1">The sequence shown here is derived from an EMBL/GenBank/DDBJ whole genome shotgun (WGS) entry which is preliminary data.</text>
</comment>
<organism evidence="1 2">
    <name type="scientific">Reichenbachiella ulvae</name>
    <dbReference type="NCBI Taxonomy" id="2980104"/>
    <lineage>
        <taxon>Bacteria</taxon>
        <taxon>Pseudomonadati</taxon>
        <taxon>Bacteroidota</taxon>
        <taxon>Cytophagia</taxon>
        <taxon>Cytophagales</taxon>
        <taxon>Reichenbachiellaceae</taxon>
        <taxon>Reichenbachiella</taxon>
    </lineage>
</organism>
<protein>
    <submittedName>
        <fullName evidence="1">Uncharacterized protein</fullName>
    </submittedName>
</protein>
<accession>A0ABT3CQY0</accession>
<proteinExistence type="predicted"/>
<name>A0ABT3CQY0_9BACT</name>